<dbReference type="FunFam" id="3.40.50.720:FF:000173">
    <property type="entry name" value="3-oxoacyl-[acyl-carrier protein] reductase"/>
    <property type="match status" value="1"/>
</dbReference>
<evidence type="ECO:0000313" key="3">
    <source>
        <dbReference type="EMBL" id="RKP56852.1"/>
    </source>
</evidence>
<dbReference type="SUPFAM" id="SSF51735">
    <property type="entry name" value="NAD(P)-binding Rossmann-fold domains"/>
    <property type="match status" value="1"/>
</dbReference>
<organism evidence="3 4">
    <name type="scientific">Cohnella endophytica</name>
    <dbReference type="NCBI Taxonomy" id="2419778"/>
    <lineage>
        <taxon>Bacteria</taxon>
        <taxon>Bacillati</taxon>
        <taxon>Bacillota</taxon>
        <taxon>Bacilli</taxon>
        <taxon>Bacillales</taxon>
        <taxon>Paenibacillaceae</taxon>
        <taxon>Cohnella</taxon>
    </lineage>
</organism>
<dbReference type="Proteomes" id="UP000282076">
    <property type="component" value="Unassembled WGS sequence"/>
</dbReference>
<evidence type="ECO:0000313" key="4">
    <source>
        <dbReference type="Proteomes" id="UP000282076"/>
    </source>
</evidence>
<dbReference type="Gene3D" id="3.40.50.720">
    <property type="entry name" value="NAD(P)-binding Rossmann-like Domain"/>
    <property type="match status" value="1"/>
</dbReference>
<proteinExistence type="inferred from homology"/>
<dbReference type="PANTHER" id="PTHR42879">
    <property type="entry name" value="3-OXOACYL-(ACYL-CARRIER-PROTEIN) REDUCTASE"/>
    <property type="match status" value="1"/>
</dbReference>
<name>A0A494YAB4_9BACL</name>
<comment type="similarity">
    <text evidence="1">Belongs to the short-chain dehydrogenases/reductases (SDR) family.</text>
</comment>
<dbReference type="RefSeq" id="WP_120974448.1">
    <property type="nucleotide sequence ID" value="NZ_RBZM01000002.1"/>
</dbReference>
<keyword evidence="2" id="KW-0560">Oxidoreductase</keyword>
<dbReference type="InterPro" id="IPR036291">
    <property type="entry name" value="NAD(P)-bd_dom_sf"/>
</dbReference>
<dbReference type="CDD" id="cd05233">
    <property type="entry name" value="SDR_c"/>
    <property type="match status" value="1"/>
</dbReference>
<accession>A0A494YAB4</accession>
<evidence type="ECO:0000256" key="1">
    <source>
        <dbReference type="ARBA" id="ARBA00006484"/>
    </source>
</evidence>
<reference evidence="3 4" key="1">
    <citation type="submission" date="2018-10" db="EMBL/GenBank/DDBJ databases">
        <title>Cohnella sp. M2MS4P-1, whole genome shotgun sequence.</title>
        <authorList>
            <person name="Tuo L."/>
        </authorList>
    </citation>
    <scope>NUCLEOTIDE SEQUENCE [LARGE SCALE GENOMIC DNA]</scope>
    <source>
        <strain evidence="3 4">M2MS4P-1</strain>
    </source>
</reference>
<sequence length="253" mass="27801">MQIDLKNKTALITGATGQLGRVMARTLAECGANIAIQYRNNEAKANELLDEIHAYGVRATIVQGDITSLQSILAMKETVQDQLGSVDIVVANAVVQYQWTSILEQAPEDYESQFESCVMQSVYLAKTFAPAMIERKWGRFIGINTECSMQNFPSQSAYVAGKRGMDGVYRVLAKEIGEHQITVNQVAPGWTISDRDRENKTEHSESYEQTVPLKRRGTDQEIANVVAFLASDLASFITGAYVPVSGGNVMPSI</sequence>
<comment type="caution">
    <text evidence="3">The sequence shown here is derived from an EMBL/GenBank/DDBJ whole genome shotgun (WGS) entry which is preliminary data.</text>
</comment>
<evidence type="ECO:0000256" key="2">
    <source>
        <dbReference type="ARBA" id="ARBA00023002"/>
    </source>
</evidence>
<dbReference type="PRINTS" id="PR00081">
    <property type="entry name" value="GDHRDH"/>
</dbReference>
<dbReference type="GO" id="GO:0016491">
    <property type="term" value="F:oxidoreductase activity"/>
    <property type="evidence" value="ECO:0007669"/>
    <property type="project" value="UniProtKB-KW"/>
</dbReference>
<keyword evidence="4" id="KW-1185">Reference proteome</keyword>
<gene>
    <name evidence="3" type="ORF">D7Z26_02355</name>
</gene>
<dbReference type="EMBL" id="RBZM01000002">
    <property type="protein sequence ID" value="RKP56852.1"/>
    <property type="molecule type" value="Genomic_DNA"/>
</dbReference>
<dbReference type="Pfam" id="PF13561">
    <property type="entry name" value="adh_short_C2"/>
    <property type="match status" value="1"/>
</dbReference>
<dbReference type="OrthoDB" id="9803333at2"/>
<dbReference type="InterPro" id="IPR050259">
    <property type="entry name" value="SDR"/>
</dbReference>
<dbReference type="InterPro" id="IPR002347">
    <property type="entry name" value="SDR_fam"/>
</dbReference>
<dbReference type="AlphaFoldDB" id="A0A494YAB4"/>
<protein>
    <submittedName>
        <fullName evidence="3">SDR family oxidoreductase</fullName>
    </submittedName>
</protein>